<gene>
    <name evidence="2" type="ORF">US58_C0032G0001</name>
</gene>
<dbReference type="GO" id="GO:0046168">
    <property type="term" value="P:glycerol-3-phosphate catabolic process"/>
    <property type="evidence" value="ECO:0007669"/>
    <property type="project" value="InterPro"/>
</dbReference>
<dbReference type="EMBL" id="LBTN01000032">
    <property type="protein sequence ID" value="KKQ39462.1"/>
    <property type="molecule type" value="Genomic_DNA"/>
</dbReference>
<dbReference type="InterPro" id="IPR036291">
    <property type="entry name" value="NAD(P)-bd_dom_sf"/>
</dbReference>
<sequence>MSKQLNIAILGAGNMGTAIAQVVAQNGHNVKLWNYEGDQEPLIQIRAKQENKKFLPGIKLSNNIKPEPDLKTALYQTQVVFFVLPSNFMESLIKKVAPLLTGKEICVDASKGLDEKSLWLIPDILKKHLPPKLKSYVTSISGPAIARDMALGGFTAMNLASTNQYATKIIKQAIENKNFKLFVTKDIIGV</sequence>
<dbReference type="STRING" id="1619036.US58_C0032G0001"/>
<dbReference type="InterPro" id="IPR011128">
    <property type="entry name" value="G3P_DH_NAD-dep_N"/>
</dbReference>
<evidence type="ECO:0000259" key="1">
    <source>
        <dbReference type="Pfam" id="PF01210"/>
    </source>
</evidence>
<name>A0A0G0HBE1_9BACT</name>
<dbReference type="GO" id="GO:0016616">
    <property type="term" value="F:oxidoreductase activity, acting on the CH-OH group of donors, NAD or NADP as acceptor"/>
    <property type="evidence" value="ECO:0007669"/>
    <property type="project" value="InterPro"/>
</dbReference>
<protein>
    <submittedName>
        <fullName evidence="2">Glycerol-3-phosphate dehydrogenase [NAD(P)+]</fullName>
    </submittedName>
</protein>
<dbReference type="AlphaFoldDB" id="A0A0G0HBE1"/>
<reference evidence="2 3" key="1">
    <citation type="journal article" date="2015" name="Nature">
        <title>rRNA introns, odd ribosomes, and small enigmatic genomes across a large radiation of phyla.</title>
        <authorList>
            <person name="Brown C.T."/>
            <person name="Hug L.A."/>
            <person name="Thomas B.C."/>
            <person name="Sharon I."/>
            <person name="Castelle C.J."/>
            <person name="Singh A."/>
            <person name="Wilkins M.J."/>
            <person name="Williams K.H."/>
            <person name="Banfield J.F."/>
        </authorList>
    </citation>
    <scope>NUCLEOTIDE SEQUENCE [LARGE SCALE GENOMIC DNA]</scope>
</reference>
<dbReference type="InterPro" id="IPR006168">
    <property type="entry name" value="G3P_DH_NAD-dep"/>
</dbReference>
<dbReference type="Pfam" id="PF01210">
    <property type="entry name" value="NAD_Gly3P_dh_N"/>
    <property type="match status" value="1"/>
</dbReference>
<dbReference type="PANTHER" id="PTHR11728:SF1">
    <property type="entry name" value="GLYCEROL-3-PHOSPHATE DEHYDROGENASE [NAD(+)] 2, CHLOROPLASTIC"/>
    <property type="match status" value="1"/>
</dbReference>
<dbReference type="PRINTS" id="PR00077">
    <property type="entry name" value="GPDHDRGNASE"/>
</dbReference>
<accession>A0A0G0HBE1</accession>
<evidence type="ECO:0000313" key="2">
    <source>
        <dbReference type="EMBL" id="KKQ39462.1"/>
    </source>
</evidence>
<dbReference type="PANTHER" id="PTHR11728">
    <property type="entry name" value="GLYCEROL-3-PHOSPHATE DEHYDROGENASE"/>
    <property type="match status" value="1"/>
</dbReference>
<organism evidence="2 3">
    <name type="scientific">Candidatus Magasanikbacteria bacterium GW2011_GWA2_37_8</name>
    <dbReference type="NCBI Taxonomy" id="1619036"/>
    <lineage>
        <taxon>Bacteria</taxon>
        <taxon>Candidatus Magasanikiibacteriota</taxon>
    </lineage>
</organism>
<dbReference type="Proteomes" id="UP000034333">
    <property type="component" value="Unassembled WGS sequence"/>
</dbReference>
<dbReference type="Gene3D" id="3.40.50.720">
    <property type="entry name" value="NAD(P)-binding Rossmann-like Domain"/>
    <property type="match status" value="1"/>
</dbReference>
<comment type="caution">
    <text evidence="2">The sequence shown here is derived from an EMBL/GenBank/DDBJ whole genome shotgun (WGS) entry which is preliminary data.</text>
</comment>
<dbReference type="GO" id="GO:0005829">
    <property type="term" value="C:cytosol"/>
    <property type="evidence" value="ECO:0007669"/>
    <property type="project" value="TreeGrafter"/>
</dbReference>
<dbReference type="GO" id="GO:0051287">
    <property type="term" value="F:NAD binding"/>
    <property type="evidence" value="ECO:0007669"/>
    <property type="project" value="InterPro"/>
</dbReference>
<feature type="domain" description="Glycerol-3-phosphate dehydrogenase NAD-dependent N-terminal" evidence="1">
    <location>
        <begin position="6"/>
        <end position="165"/>
    </location>
</feature>
<feature type="non-terminal residue" evidence="2">
    <location>
        <position position="190"/>
    </location>
</feature>
<evidence type="ECO:0000313" key="3">
    <source>
        <dbReference type="Proteomes" id="UP000034333"/>
    </source>
</evidence>
<dbReference type="SUPFAM" id="SSF51735">
    <property type="entry name" value="NAD(P)-binding Rossmann-fold domains"/>
    <property type="match status" value="1"/>
</dbReference>
<proteinExistence type="predicted"/>